<name>A0A1G2PFL2_9BACT</name>
<feature type="domain" description="SUF system FeS cluster assembly SufBD core" evidence="1">
    <location>
        <begin position="24"/>
        <end position="160"/>
    </location>
</feature>
<proteinExistence type="predicted"/>
<evidence type="ECO:0000313" key="2">
    <source>
        <dbReference type="EMBL" id="OHA47136.1"/>
    </source>
</evidence>
<protein>
    <recommendedName>
        <fullName evidence="1">SUF system FeS cluster assembly SufBD core domain-containing protein</fullName>
    </recommendedName>
</protein>
<organism evidence="2 3">
    <name type="scientific">Candidatus Terrybacteria bacterium RIFCSPHIGHO2_01_FULL_43_35</name>
    <dbReference type="NCBI Taxonomy" id="1802361"/>
    <lineage>
        <taxon>Bacteria</taxon>
        <taxon>Candidatus Terryibacteriota</taxon>
    </lineage>
</organism>
<dbReference type="Pfam" id="PF01458">
    <property type="entry name" value="SUFBD_core"/>
    <property type="match status" value="1"/>
</dbReference>
<evidence type="ECO:0000313" key="3">
    <source>
        <dbReference type="Proteomes" id="UP000178869"/>
    </source>
</evidence>
<dbReference type="SUPFAM" id="SSF101960">
    <property type="entry name" value="Stabilizer of iron transporter SufD"/>
    <property type="match status" value="1"/>
</dbReference>
<evidence type="ECO:0000259" key="1">
    <source>
        <dbReference type="Pfam" id="PF01458"/>
    </source>
</evidence>
<accession>A0A1G2PFL2</accession>
<dbReference type="PANTHER" id="PTHR43575:SF1">
    <property type="entry name" value="PROTEIN ABCI7, CHLOROPLASTIC"/>
    <property type="match status" value="1"/>
</dbReference>
<dbReference type="PANTHER" id="PTHR43575">
    <property type="entry name" value="PROTEIN ABCI7, CHLOROPLASTIC"/>
    <property type="match status" value="1"/>
</dbReference>
<gene>
    <name evidence="2" type="ORF">A2828_04205</name>
</gene>
<comment type="caution">
    <text evidence="2">The sequence shown here is derived from an EMBL/GenBank/DDBJ whole genome shotgun (WGS) entry which is preliminary data.</text>
</comment>
<dbReference type="InterPro" id="IPR037284">
    <property type="entry name" value="SUF_FeS_clus_asmbl_SufBD_sf"/>
</dbReference>
<sequence>MPLKNSKNKRIFCVWVNGKGPAKISQVLKKKGESVEILGVFIGQGDEKRNLNVEVQHAADNTKSRVIVRGILSDKANIDFRGNVKIDKGARGSDAHLEAKAILLSEQARGRLEPYLEIDENDVRATHATYAGPLDENEIFYVRSRGLSQSEAQKLLVEGFLKIVVKNLSPKEQRLVNLQLARLR</sequence>
<dbReference type="GO" id="GO:0016226">
    <property type="term" value="P:iron-sulfur cluster assembly"/>
    <property type="evidence" value="ECO:0007669"/>
    <property type="project" value="InterPro"/>
</dbReference>
<reference evidence="2 3" key="1">
    <citation type="journal article" date="2016" name="Nat. Commun.">
        <title>Thousands of microbial genomes shed light on interconnected biogeochemical processes in an aquifer system.</title>
        <authorList>
            <person name="Anantharaman K."/>
            <person name="Brown C.T."/>
            <person name="Hug L.A."/>
            <person name="Sharon I."/>
            <person name="Castelle C.J."/>
            <person name="Probst A.J."/>
            <person name="Thomas B.C."/>
            <person name="Singh A."/>
            <person name="Wilkins M.J."/>
            <person name="Karaoz U."/>
            <person name="Brodie E.L."/>
            <person name="Williams K.H."/>
            <person name="Hubbard S.S."/>
            <person name="Banfield J.F."/>
        </authorList>
    </citation>
    <scope>NUCLEOTIDE SEQUENCE [LARGE SCALE GENOMIC DNA]</scope>
</reference>
<dbReference type="Proteomes" id="UP000178869">
    <property type="component" value="Unassembled WGS sequence"/>
</dbReference>
<dbReference type="InterPro" id="IPR055346">
    <property type="entry name" value="Fe-S_cluster_assembly_SufBD"/>
</dbReference>
<dbReference type="AlphaFoldDB" id="A0A1G2PFL2"/>
<dbReference type="InterPro" id="IPR000825">
    <property type="entry name" value="SUF_FeS_clus_asmbl_SufBD_core"/>
</dbReference>
<dbReference type="EMBL" id="MHSR01000008">
    <property type="protein sequence ID" value="OHA47136.1"/>
    <property type="molecule type" value="Genomic_DNA"/>
</dbReference>